<dbReference type="InterPro" id="IPR019557">
    <property type="entry name" value="AminoTfrase-like_pln_mobile"/>
</dbReference>
<feature type="compositionally biased region" description="Low complexity" evidence="1">
    <location>
        <begin position="674"/>
        <end position="683"/>
    </location>
</feature>
<accession>A0A067KRX6</accession>
<evidence type="ECO:0000313" key="3">
    <source>
        <dbReference type="EMBL" id="KDP34584.1"/>
    </source>
</evidence>
<name>A0A067KRX6_JATCU</name>
<feature type="domain" description="Aminotransferase-like plant mobile" evidence="2">
    <location>
        <begin position="175"/>
        <end position="345"/>
    </location>
</feature>
<dbReference type="Pfam" id="PF10536">
    <property type="entry name" value="PMD"/>
    <property type="match status" value="1"/>
</dbReference>
<keyword evidence="4" id="KW-1185">Reference proteome</keyword>
<sequence>MGHTGLLGLRKVDGPIPLLGLERLYYKDGNLGGDPGYSDLRWRAGVGQPESADFWPLALPSGPITRSRAKKYGATMSLYIQEQITQELHDLAFNKCYEELEGTPKFLTLIEAHVEWEHELVDLGKARAGGSSTDASALWDLLDPPMRARVVAADFGDYAAGLRRTQPRFPLAMRYALMERWNDCTHTFVFGFGEMTLTPVDYAAITGLRFAGPVAPLDARYKTATLGGQLVRSLLGVTTQTRYTAQRCVSYEVVYRFWAERIRTRLAAWRELPVEARPAAPAYTREERDQAAWSFLFYIISSQLLCTSQNKGDPAVLVCQRDLGQVGSYDWATLALAHLYHGLNVWAYEYRIYLGGPSGDTPAESRRIPRYLAHCHHTYASTEDPEYWRSFLNDRVLSDGEAWRTYPGREFAELYTRSRLLLQGYWLDRHFLGERVCDIQAAPAQRRVPHAPPHHMCVPEGMTAEDREEEYEGSAVDDFLSASDYTAYFSTRMQAQLPEVLEYTQERKKHRTAAHYRAEATAEAEAATAPAGPVGVVLGDVPFSPGMEVVLDPGLGLGSGIIIPADLRQAPPPPQLDPEHATHVPAQRYQELCQRFEFARSFIGQLYSERHERDLEIGRLRRHQSRQSGAMARLQMEVDRLRTVLEVEGIPLDFSEEDDGSSSDDAPPSPPPQAAAGPSRRRQ</sequence>
<dbReference type="EMBL" id="KK914523">
    <property type="protein sequence ID" value="KDP34584.1"/>
    <property type="molecule type" value="Genomic_DNA"/>
</dbReference>
<dbReference type="GO" id="GO:0010073">
    <property type="term" value="P:meristem maintenance"/>
    <property type="evidence" value="ECO:0007669"/>
    <property type="project" value="InterPro"/>
</dbReference>
<dbReference type="PANTHER" id="PTHR46033">
    <property type="entry name" value="PROTEIN MAIN-LIKE 2"/>
    <property type="match status" value="1"/>
</dbReference>
<evidence type="ECO:0000256" key="1">
    <source>
        <dbReference type="SAM" id="MobiDB-lite"/>
    </source>
</evidence>
<dbReference type="AlphaFoldDB" id="A0A067KRX6"/>
<reference evidence="3 4" key="1">
    <citation type="journal article" date="2014" name="PLoS ONE">
        <title>Global Analysis of Gene Expression Profiles in Physic Nut (Jatropha curcas L.) Seedlings Exposed to Salt Stress.</title>
        <authorList>
            <person name="Zhang L."/>
            <person name="Zhang C."/>
            <person name="Wu P."/>
            <person name="Chen Y."/>
            <person name="Li M."/>
            <person name="Jiang H."/>
            <person name="Wu G."/>
        </authorList>
    </citation>
    <scope>NUCLEOTIDE SEQUENCE [LARGE SCALE GENOMIC DNA]</scope>
    <source>
        <strain evidence="4">cv. GZQX0401</strain>
        <tissue evidence="3">Young leaves</tissue>
    </source>
</reference>
<feature type="region of interest" description="Disordered" evidence="1">
    <location>
        <begin position="649"/>
        <end position="683"/>
    </location>
</feature>
<gene>
    <name evidence="3" type="ORF">JCGZ_12213</name>
</gene>
<dbReference type="PANTHER" id="PTHR46033:SF8">
    <property type="entry name" value="PROTEIN MAINTENANCE OF MERISTEMS-LIKE"/>
    <property type="match status" value="1"/>
</dbReference>
<dbReference type="Proteomes" id="UP000027138">
    <property type="component" value="Unassembled WGS sequence"/>
</dbReference>
<proteinExistence type="predicted"/>
<organism evidence="3 4">
    <name type="scientific">Jatropha curcas</name>
    <name type="common">Barbados nut</name>
    <dbReference type="NCBI Taxonomy" id="180498"/>
    <lineage>
        <taxon>Eukaryota</taxon>
        <taxon>Viridiplantae</taxon>
        <taxon>Streptophyta</taxon>
        <taxon>Embryophyta</taxon>
        <taxon>Tracheophyta</taxon>
        <taxon>Spermatophyta</taxon>
        <taxon>Magnoliopsida</taxon>
        <taxon>eudicotyledons</taxon>
        <taxon>Gunneridae</taxon>
        <taxon>Pentapetalae</taxon>
        <taxon>rosids</taxon>
        <taxon>fabids</taxon>
        <taxon>Malpighiales</taxon>
        <taxon>Euphorbiaceae</taxon>
        <taxon>Crotonoideae</taxon>
        <taxon>Jatropheae</taxon>
        <taxon>Jatropha</taxon>
    </lineage>
</organism>
<dbReference type="InterPro" id="IPR044824">
    <property type="entry name" value="MAIN-like"/>
</dbReference>
<evidence type="ECO:0000259" key="2">
    <source>
        <dbReference type="Pfam" id="PF10536"/>
    </source>
</evidence>
<protein>
    <recommendedName>
        <fullName evidence="2">Aminotransferase-like plant mobile domain-containing protein</fullName>
    </recommendedName>
</protein>
<evidence type="ECO:0000313" key="4">
    <source>
        <dbReference type="Proteomes" id="UP000027138"/>
    </source>
</evidence>